<evidence type="ECO:0000256" key="5">
    <source>
        <dbReference type="ARBA" id="ARBA00023204"/>
    </source>
</evidence>
<dbReference type="NCBIfam" id="NF007621">
    <property type="entry name" value="PRK10276.1"/>
    <property type="match status" value="1"/>
</dbReference>
<protein>
    <recommendedName>
        <fullName evidence="8">Peptidase S24/S26A/S26B/S26C domain-containing protein</fullName>
    </recommendedName>
</protein>
<accession>A0A1G1TCM4</accession>
<organism evidence="9 10">
    <name type="scientific">Hymenobacter glacialis</name>
    <dbReference type="NCBI Taxonomy" id="1908236"/>
    <lineage>
        <taxon>Bacteria</taxon>
        <taxon>Pseudomonadati</taxon>
        <taxon>Bacteroidota</taxon>
        <taxon>Cytophagia</taxon>
        <taxon>Cytophagales</taxon>
        <taxon>Hymenobacteraceae</taxon>
        <taxon>Hymenobacter</taxon>
    </lineage>
</organism>
<dbReference type="Gene3D" id="2.10.109.10">
    <property type="entry name" value="Umud Fragment, subunit A"/>
    <property type="match status" value="1"/>
</dbReference>
<dbReference type="OrthoDB" id="9787787at2"/>
<dbReference type="Proteomes" id="UP000177791">
    <property type="component" value="Unassembled WGS sequence"/>
</dbReference>
<dbReference type="GO" id="GO:0009432">
    <property type="term" value="P:SOS response"/>
    <property type="evidence" value="ECO:0007669"/>
    <property type="project" value="UniProtKB-KW"/>
</dbReference>
<keyword evidence="6" id="KW-0742">SOS response</keyword>
<dbReference type="PANTHER" id="PTHR33516:SF2">
    <property type="entry name" value="LEXA REPRESSOR-RELATED"/>
    <property type="match status" value="1"/>
</dbReference>
<reference evidence="9 10" key="1">
    <citation type="submission" date="2016-08" db="EMBL/GenBank/DDBJ databases">
        <title>Hymenobacter coccineus sp. nov., Hymenobacter lapidarius sp. nov. and Hymenobacter glacialis sp. nov., isolated from Antarctic soil.</title>
        <authorList>
            <person name="Sedlacek I."/>
            <person name="Kralova S."/>
            <person name="Kyrova K."/>
            <person name="Maslanova I."/>
            <person name="Stankova E."/>
            <person name="Vrbovska V."/>
            <person name="Nemec M."/>
            <person name="Bartak M."/>
            <person name="Svec P."/>
            <person name="Busse H.-J."/>
            <person name="Pantucek R."/>
        </authorList>
    </citation>
    <scope>NUCLEOTIDE SEQUENCE [LARGE SCALE GENOMIC DNA]</scope>
    <source>
        <strain evidence="9 10">CCM 8648</strain>
    </source>
</reference>
<comment type="caution">
    <text evidence="9">The sequence shown here is derived from an EMBL/GenBank/DDBJ whole genome shotgun (WGS) entry which is preliminary data.</text>
</comment>
<dbReference type="InterPro" id="IPR036286">
    <property type="entry name" value="LexA/Signal_pep-like_sf"/>
</dbReference>
<dbReference type="InterPro" id="IPR039418">
    <property type="entry name" value="LexA-like"/>
</dbReference>
<dbReference type="GO" id="GO:0006281">
    <property type="term" value="P:DNA repair"/>
    <property type="evidence" value="ECO:0007669"/>
    <property type="project" value="UniProtKB-KW"/>
</dbReference>
<dbReference type="GO" id="GO:0003677">
    <property type="term" value="F:DNA binding"/>
    <property type="evidence" value="ECO:0007669"/>
    <property type="project" value="InterPro"/>
</dbReference>
<dbReference type="CDD" id="cd06529">
    <property type="entry name" value="S24_LexA-like"/>
    <property type="match status" value="1"/>
</dbReference>
<evidence type="ECO:0000256" key="1">
    <source>
        <dbReference type="ARBA" id="ARBA00007484"/>
    </source>
</evidence>
<evidence type="ECO:0000256" key="2">
    <source>
        <dbReference type="ARBA" id="ARBA00022763"/>
    </source>
</evidence>
<dbReference type="GO" id="GO:0016787">
    <property type="term" value="F:hydrolase activity"/>
    <property type="evidence" value="ECO:0007669"/>
    <property type="project" value="UniProtKB-KW"/>
</dbReference>
<keyword evidence="5" id="KW-0234">DNA repair</keyword>
<name>A0A1G1TCM4_9BACT</name>
<evidence type="ECO:0000313" key="9">
    <source>
        <dbReference type="EMBL" id="OGX88598.1"/>
    </source>
</evidence>
<feature type="domain" description="Peptidase S24/S26A/S26B/S26C" evidence="8">
    <location>
        <begin position="23"/>
        <end position="136"/>
    </location>
</feature>
<dbReference type="SUPFAM" id="SSF51306">
    <property type="entry name" value="LexA/Signal peptidase"/>
    <property type="match status" value="1"/>
</dbReference>
<evidence type="ECO:0000256" key="6">
    <source>
        <dbReference type="ARBA" id="ARBA00023236"/>
    </source>
</evidence>
<keyword evidence="3 7" id="KW-0378">Hydrolase</keyword>
<dbReference type="InterPro" id="IPR015927">
    <property type="entry name" value="Peptidase_S24_S26A/B/C"/>
</dbReference>
<comment type="similarity">
    <text evidence="1 7">Belongs to the peptidase S24 family.</text>
</comment>
<sequence>MTTVEILQIIREPIWIIECETPIPAGFPSPADEYLGTKVDLNAILLPHPTCTYIARVKGTSMDGAPAHIVDGALITVDCSIKPEPGHIVVAAIDGEFTIKRLEKRGSAYWLIPDNPNHHATDISMLGTRFEVWGVVTHAVTEFINGKLKEHVRTRRLQ</sequence>
<dbReference type="GO" id="GO:0006355">
    <property type="term" value="P:regulation of DNA-templated transcription"/>
    <property type="evidence" value="ECO:0007669"/>
    <property type="project" value="InterPro"/>
</dbReference>
<dbReference type="PANTHER" id="PTHR33516">
    <property type="entry name" value="LEXA REPRESSOR"/>
    <property type="match status" value="1"/>
</dbReference>
<evidence type="ECO:0000313" key="10">
    <source>
        <dbReference type="Proteomes" id="UP000177791"/>
    </source>
</evidence>
<dbReference type="InterPro" id="IPR050077">
    <property type="entry name" value="LexA_repressor"/>
</dbReference>
<keyword evidence="4 7" id="KW-0068">Autocatalytic cleavage</keyword>
<dbReference type="InterPro" id="IPR006197">
    <property type="entry name" value="Peptidase_S24_LexA"/>
</dbReference>
<evidence type="ECO:0000259" key="8">
    <source>
        <dbReference type="Pfam" id="PF00717"/>
    </source>
</evidence>
<dbReference type="RefSeq" id="WP_070732352.1">
    <property type="nucleotide sequence ID" value="NZ_MDZC01000015.1"/>
</dbReference>
<evidence type="ECO:0000256" key="3">
    <source>
        <dbReference type="ARBA" id="ARBA00022801"/>
    </source>
</evidence>
<dbReference type="EMBL" id="MDZC01000015">
    <property type="protein sequence ID" value="OGX88598.1"/>
    <property type="molecule type" value="Genomic_DNA"/>
</dbReference>
<evidence type="ECO:0000256" key="7">
    <source>
        <dbReference type="RuleBase" id="RU003991"/>
    </source>
</evidence>
<evidence type="ECO:0000256" key="4">
    <source>
        <dbReference type="ARBA" id="ARBA00022813"/>
    </source>
</evidence>
<keyword evidence="10" id="KW-1185">Reference proteome</keyword>
<dbReference type="PRINTS" id="PR00726">
    <property type="entry name" value="LEXASERPTASE"/>
</dbReference>
<dbReference type="Pfam" id="PF00717">
    <property type="entry name" value="Peptidase_S24"/>
    <property type="match status" value="1"/>
</dbReference>
<proteinExistence type="inferred from homology"/>
<gene>
    <name evidence="9" type="ORF">BEN48_09495</name>
</gene>
<keyword evidence="2" id="KW-0227">DNA damage</keyword>
<dbReference type="STRING" id="1908236.BEN48_09495"/>
<dbReference type="AlphaFoldDB" id="A0A1G1TCM4"/>